<evidence type="ECO:0000256" key="1">
    <source>
        <dbReference type="ARBA" id="ARBA00012513"/>
    </source>
</evidence>
<evidence type="ECO:0000259" key="9">
    <source>
        <dbReference type="PROSITE" id="PS50011"/>
    </source>
</evidence>
<dbReference type="EMBL" id="BAAAPE010000008">
    <property type="protein sequence ID" value="GAA2078167.1"/>
    <property type="molecule type" value="Genomic_DNA"/>
</dbReference>
<keyword evidence="4 7" id="KW-0547">Nucleotide-binding</keyword>
<dbReference type="PANTHER" id="PTHR43289:SF6">
    <property type="entry name" value="SERINE_THREONINE-PROTEIN KINASE NEKL-3"/>
    <property type="match status" value="1"/>
</dbReference>
<keyword evidence="6 7" id="KW-0067">ATP-binding</keyword>
<dbReference type="Gene3D" id="3.30.200.20">
    <property type="entry name" value="Phosphorylase Kinase, domain 1"/>
    <property type="match status" value="1"/>
</dbReference>
<keyword evidence="3" id="KW-0808">Transferase</keyword>
<dbReference type="InterPro" id="IPR008271">
    <property type="entry name" value="Ser/Thr_kinase_AS"/>
</dbReference>
<dbReference type="SUPFAM" id="SSF56112">
    <property type="entry name" value="Protein kinase-like (PK-like)"/>
    <property type="match status" value="1"/>
</dbReference>
<evidence type="ECO:0000256" key="7">
    <source>
        <dbReference type="PROSITE-ProRule" id="PRU10141"/>
    </source>
</evidence>
<dbReference type="Gene3D" id="1.10.510.10">
    <property type="entry name" value="Transferase(Phosphotransferase) domain 1"/>
    <property type="match status" value="1"/>
</dbReference>
<comment type="caution">
    <text evidence="10">The sequence shown here is derived from an EMBL/GenBank/DDBJ whole genome shotgun (WGS) entry which is preliminary data.</text>
</comment>
<sequence length="528" mass="55870">MAGGEQGQIVDGRFELLERLGSGGMGHVWRARDTALHREVALKEVRPTDPSLDPEQAADSEAGRTLRERVLREARALARLNDPRVVTIHHIVDERPYPWLVMELLPGDTLQDRIENGPLEPIEAARIGRQMLGALRTAHAAGIQHRDVKPANVLLRADGSPVLTDFGIAALQGSSTLTQTGEFLGSPEYIAPERIRGDDDPSSDLWSLGMTLYVCAEGHSPLRRPTTLSTLAAVLDEPVPPPVRSGPLTPVLTALLVRDVAARPDAETLDRMLADVEEGRGAVAYVPTETALSAPPPPGPAEVPTPPQPMPSGSPPVRRRSRAPLAIVGAVVAAALVAGGTYLLTRPGDEDGGDAKGGASAAPATEEPGEASPSENGESTPTPTPGKSRDGQDGGKDSPEPTPTTKKPEPPKPGGGGPPRNVWVAQLGSVAKADGPEARAKMNSRLTAKAGPVRWLDSDKRASLRPGYWMFYRPAPFPDGKAAADWCRSKGLTGSDACVGRYVSDDAADRPYICQPHGSEPTGRCRKP</sequence>
<gene>
    <name evidence="10" type="ORF">GCM10009801_34890</name>
</gene>
<feature type="compositionally biased region" description="Pro residues" evidence="8">
    <location>
        <begin position="294"/>
        <end position="314"/>
    </location>
</feature>
<evidence type="ECO:0000256" key="6">
    <source>
        <dbReference type="ARBA" id="ARBA00022840"/>
    </source>
</evidence>
<evidence type="ECO:0000256" key="2">
    <source>
        <dbReference type="ARBA" id="ARBA00022527"/>
    </source>
</evidence>
<accession>A0ABN2VZ59</accession>
<dbReference type="Proteomes" id="UP001500016">
    <property type="component" value="Unassembled WGS sequence"/>
</dbReference>
<dbReference type="RefSeq" id="WP_344529028.1">
    <property type="nucleotide sequence ID" value="NZ_BAAAPE010000008.1"/>
</dbReference>
<dbReference type="EC" id="2.7.11.1" evidence="1"/>
<evidence type="ECO:0000256" key="5">
    <source>
        <dbReference type="ARBA" id="ARBA00022777"/>
    </source>
</evidence>
<keyword evidence="2" id="KW-0723">Serine/threonine-protein kinase</keyword>
<dbReference type="Pfam" id="PF00069">
    <property type="entry name" value="Pkinase"/>
    <property type="match status" value="1"/>
</dbReference>
<feature type="region of interest" description="Disordered" evidence="8">
    <location>
        <begin position="347"/>
        <end position="423"/>
    </location>
</feature>
<dbReference type="PANTHER" id="PTHR43289">
    <property type="entry name" value="MITOGEN-ACTIVATED PROTEIN KINASE KINASE KINASE 20-RELATED"/>
    <property type="match status" value="1"/>
</dbReference>
<keyword evidence="11" id="KW-1185">Reference proteome</keyword>
<feature type="compositionally biased region" description="Basic and acidic residues" evidence="8">
    <location>
        <begin position="387"/>
        <end position="399"/>
    </location>
</feature>
<evidence type="ECO:0000313" key="10">
    <source>
        <dbReference type="EMBL" id="GAA2078167.1"/>
    </source>
</evidence>
<dbReference type="PROSITE" id="PS00107">
    <property type="entry name" value="PROTEIN_KINASE_ATP"/>
    <property type="match status" value="1"/>
</dbReference>
<keyword evidence="5" id="KW-0418">Kinase</keyword>
<protein>
    <recommendedName>
        <fullName evidence="1">non-specific serine/threonine protein kinase</fullName>
        <ecNumber evidence="1">2.7.11.1</ecNumber>
    </recommendedName>
</protein>
<evidence type="ECO:0000256" key="4">
    <source>
        <dbReference type="ARBA" id="ARBA00022741"/>
    </source>
</evidence>
<evidence type="ECO:0000313" key="11">
    <source>
        <dbReference type="Proteomes" id="UP001500016"/>
    </source>
</evidence>
<dbReference type="CDD" id="cd14014">
    <property type="entry name" value="STKc_PknB_like"/>
    <property type="match status" value="1"/>
</dbReference>
<dbReference type="SMART" id="SM00220">
    <property type="entry name" value="S_TKc"/>
    <property type="match status" value="1"/>
</dbReference>
<dbReference type="InterPro" id="IPR017441">
    <property type="entry name" value="Protein_kinase_ATP_BS"/>
</dbReference>
<proteinExistence type="predicted"/>
<dbReference type="PROSITE" id="PS00108">
    <property type="entry name" value="PROTEIN_KINASE_ST"/>
    <property type="match status" value="1"/>
</dbReference>
<dbReference type="PROSITE" id="PS50011">
    <property type="entry name" value="PROTEIN_KINASE_DOM"/>
    <property type="match status" value="1"/>
</dbReference>
<organism evidence="10 11">
    <name type="scientific">Streptomyces albiaxialis</name>
    <dbReference type="NCBI Taxonomy" id="329523"/>
    <lineage>
        <taxon>Bacteria</taxon>
        <taxon>Bacillati</taxon>
        <taxon>Actinomycetota</taxon>
        <taxon>Actinomycetes</taxon>
        <taxon>Kitasatosporales</taxon>
        <taxon>Streptomycetaceae</taxon>
        <taxon>Streptomyces</taxon>
    </lineage>
</organism>
<feature type="binding site" evidence="7">
    <location>
        <position position="43"/>
    </location>
    <ligand>
        <name>ATP</name>
        <dbReference type="ChEBI" id="CHEBI:30616"/>
    </ligand>
</feature>
<name>A0ABN2VZ59_9ACTN</name>
<reference evidence="10 11" key="1">
    <citation type="journal article" date="2019" name="Int. J. Syst. Evol. Microbiol.">
        <title>The Global Catalogue of Microorganisms (GCM) 10K type strain sequencing project: providing services to taxonomists for standard genome sequencing and annotation.</title>
        <authorList>
            <consortium name="The Broad Institute Genomics Platform"/>
            <consortium name="The Broad Institute Genome Sequencing Center for Infectious Disease"/>
            <person name="Wu L."/>
            <person name="Ma J."/>
        </authorList>
    </citation>
    <scope>NUCLEOTIDE SEQUENCE [LARGE SCALE GENOMIC DNA]</scope>
    <source>
        <strain evidence="10 11">JCM 15478</strain>
    </source>
</reference>
<feature type="domain" description="Protein kinase" evidence="9">
    <location>
        <begin position="14"/>
        <end position="273"/>
    </location>
</feature>
<feature type="region of interest" description="Disordered" evidence="8">
    <location>
        <begin position="289"/>
        <end position="319"/>
    </location>
</feature>
<evidence type="ECO:0000256" key="3">
    <source>
        <dbReference type="ARBA" id="ARBA00022679"/>
    </source>
</evidence>
<dbReference type="InterPro" id="IPR011009">
    <property type="entry name" value="Kinase-like_dom_sf"/>
</dbReference>
<dbReference type="InterPro" id="IPR000719">
    <property type="entry name" value="Prot_kinase_dom"/>
</dbReference>
<evidence type="ECO:0000256" key="8">
    <source>
        <dbReference type="SAM" id="MobiDB-lite"/>
    </source>
</evidence>